<protein>
    <submittedName>
        <fullName evidence="2">Uncharacterized protein</fullName>
    </submittedName>
</protein>
<dbReference type="WBParaSite" id="PDA_v2.g18828.t1">
    <property type="protein sequence ID" value="PDA_v2.g18828.t1"/>
    <property type="gene ID" value="PDA_v2.g18828"/>
</dbReference>
<organism evidence="1 2">
    <name type="scientific">Panagrolaimus davidi</name>
    <dbReference type="NCBI Taxonomy" id="227884"/>
    <lineage>
        <taxon>Eukaryota</taxon>
        <taxon>Metazoa</taxon>
        <taxon>Ecdysozoa</taxon>
        <taxon>Nematoda</taxon>
        <taxon>Chromadorea</taxon>
        <taxon>Rhabditida</taxon>
        <taxon>Tylenchina</taxon>
        <taxon>Panagrolaimomorpha</taxon>
        <taxon>Panagrolaimoidea</taxon>
        <taxon>Panagrolaimidae</taxon>
        <taxon>Panagrolaimus</taxon>
    </lineage>
</organism>
<evidence type="ECO:0000313" key="1">
    <source>
        <dbReference type="Proteomes" id="UP000887578"/>
    </source>
</evidence>
<sequence length="79" mass="8889">MLCDKRGTQQQIRVYSTSAQINCSLRCPDHKSSFIIIGLLWNSVESNPWSTQAGNVTESSFSLTDDVTQILDFAQQNYT</sequence>
<accession>A0A914PVG3</accession>
<name>A0A914PVG3_9BILA</name>
<evidence type="ECO:0000313" key="2">
    <source>
        <dbReference type="WBParaSite" id="PDA_v2.g18828.t1"/>
    </source>
</evidence>
<proteinExistence type="predicted"/>
<keyword evidence="1" id="KW-1185">Reference proteome</keyword>
<dbReference type="Proteomes" id="UP000887578">
    <property type="component" value="Unplaced"/>
</dbReference>
<reference evidence="2" key="1">
    <citation type="submission" date="2022-11" db="UniProtKB">
        <authorList>
            <consortium name="WormBaseParasite"/>
        </authorList>
    </citation>
    <scope>IDENTIFICATION</scope>
</reference>
<dbReference type="AlphaFoldDB" id="A0A914PVG3"/>